<feature type="transmembrane region" description="Helical" evidence="7">
    <location>
        <begin position="280"/>
        <end position="305"/>
    </location>
</feature>
<dbReference type="GO" id="GO:0022857">
    <property type="term" value="F:transmembrane transporter activity"/>
    <property type="evidence" value="ECO:0007669"/>
    <property type="project" value="InterPro"/>
</dbReference>
<dbReference type="Proteomes" id="UP000799324">
    <property type="component" value="Unassembled WGS sequence"/>
</dbReference>
<proteinExistence type="predicted"/>
<feature type="compositionally biased region" description="Polar residues" evidence="6">
    <location>
        <begin position="1"/>
        <end position="11"/>
    </location>
</feature>
<keyword evidence="2" id="KW-0813">Transport</keyword>
<evidence type="ECO:0000256" key="1">
    <source>
        <dbReference type="ARBA" id="ARBA00004141"/>
    </source>
</evidence>
<keyword evidence="5 7" id="KW-0472">Membrane</keyword>
<dbReference type="Pfam" id="PF06609">
    <property type="entry name" value="TRI12"/>
    <property type="match status" value="1"/>
</dbReference>
<feature type="transmembrane region" description="Helical" evidence="7">
    <location>
        <begin position="149"/>
        <end position="170"/>
    </location>
</feature>
<feature type="transmembrane region" description="Helical" evidence="7">
    <location>
        <begin position="94"/>
        <end position="112"/>
    </location>
</feature>
<dbReference type="OrthoDB" id="4139357at2759"/>
<dbReference type="InterPro" id="IPR010573">
    <property type="entry name" value="MFS_Str1/Tri12-like"/>
</dbReference>
<keyword evidence="4 7" id="KW-1133">Transmembrane helix</keyword>
<evidence type="ECO:0000256" key="4">
    <source>
        <dbReference type="ARBA" id="ARBA00022989"/>
    </source>
</evidence>
<protein>
    <submittedName>
        <fullName evidence="9">MFS general substrate transporter</fullName>
    </submittedName>
</protein>
<feature type="transmembrane region" description="Helical" evidence="7">
    <location>
        <begin position="255"/>
        <end position="274"/>
    </location>
</feature>
<dbReference type="GO" id="GO:0005886">
    <property type="term" value="C:plasma membrane"/>
    <property type="evidence" value="ECO:0007669"/>
    <property type="project" value="TreeGrafter"/>
</dbReference>
<dbReference type="PROSITE" id="PS00216">
    <property type="entry name" value="SUGAR_TRANSPORT_1"/>
    <property type="match status" value="1"/>
</dbReference>
<comment type="subcellular location">
    <subcellularLocation>
        <location evidence="1">Membrane</location>
        <topology evidence="1">Multi-pass membrane protein</topology>
    </subcellularLocation>
</comment>
<evidence type="ECO:0000256" key="5">
    <source>
        <dbReference type="ARBA" id="ARBA00023136"/>
    </source>
</evidence>
<reference evidence="9" key="1">
    <citation type="journal article" date="2020" name="Stud. Mycol.">
        <title>101 Dothideomycetes genomes: a test case for predicting lifestyles and emergence of pathogens.</title>
        <authorList>
            <person name="Haridas S."/>
            <person name="Albert R."/>
            <person name="Binder M."/>
            <person name="Bloem J."/>
            <person name="Labutti K."/>
            <person name="Salamov A."/>
            <person name="Andreopoulos B."/>
            <person name="Baker S."/>
            <person name="Barry K."/>
            <person name="Bills G."/>
            <person name="Bluhm B."/>
            <person name="Cannon C."/>
            <person name="Castanera R."/>
            <person name="Culley D."/>
            <person name="Daum C."/>
            <person name="Ezra D."/>
            <person name="Gonzalez J."/>
            <person name="Henrissat B."/>
            <person name="Kuo A."/>
            <person name="Liang C."/>
            <person name="Lipzen A."/>
            <person name="Lutzoni F."/>
            <person name="Magnuson J."/>
            <person name="Mondo S."/>
            <person name="Nolan M."/>
            <person name="Ohm R."/>
            <person name="Pangilinan J."/>
            <person name="Park H.-J."/>
            <person name="Ramirez L."/>
            <person name="Alfaro M."/>
            <person name="Sun H."/>
            <person name="Tritt A."/>
            <person name="Yoshinaga Y."/>
            <person name="Zwiers L.-H."/>
            <person name="Turgeon B."/>
            <person name="Goodwin S."/>
            <person name="Spatafora J."/>
            <person name="Crous P."/>
            <person name="Grigoriev I."/>
        </authorList>
    </citation>
    <scope>NUCLEOTIDE SEQUENCE</scope>
    <source>
        <strain evidence="9">CBS 122681</strain>
    </source>
</reference>
<feature type="transmembrane region" description="Helical" evidence="7">
    <location>
        <begin position="546"/>
        <end position="566"/>
    </location>
</feature>
<accession>A0A6A6SRB6</accession>
<feature type="transmembrane region" description="Helical" evidence="7">
    <location>
        <begin position="124"/>
        <end position="143"/>
    </location>
</feature>
<dbReference type="SUPFAM" id="SSF103473">
    <property type="entry name" value="MFS general substrate transporter"/>
    <property type="match status" value="1"/>
</dbReference>
<feature type="transmembrane region" description="Helical" evidence="7">
    <location>
        <begin position="454"/>
        <end position="473"/>
    </location>
</feature>
<evidence type="ECO:0000256" key="6">
    <source>
        <dbReference type="SAM" id="MobiDB-lite"/>
    </source>
</evidence>
<evidence type="ECO:0000256" key="3">
    <source>
        <dbReference type="ARBA" id="ARBA00022692"/>
    </source>
</evidence>
<dbReference type="PANTHER" id="PTHR23501">
    <property type="entry name" value="MAJOR FACILITATOR SUPERFAMILY"/>
    <property type="match status" value="1"/>
</dbReference>
<feature type="region of interest" description="Disordered" evidence="6">
    <location>
        <begin position="1"/>
        <end position="28"/>
    </location>
</feature>
<dbReference type="AlphaFoldDB" id="A0A6A6SRB6"/>
<dbReference type="PROSITE" id="PS50850">
    <property type="entry name" value="MFS"/>
    <property type="match status" value="1"/>
</dbReference>
<sequence>MNINDKTTTSHVDAIDHASTPDGSDREVPIIDPHNANEEIIVHLHTTGEEVGMTFRTIMAAISMGMCYNAYLFTLLIPPAILSYINAELGPDPRYTWITISWNLGGAMLVTIGGRLSDLFGRRWFFIAGAVTLIIGSIVSATGKTIDQMIAGGAIFGAGSGLLEMSFGAVQEIVPSKYRHVTIGLFDAASVVAQIMPLVAWVIIKYTANWRIAYYCMIGFQTINLALLSIFYFPPSFSEKRAEHGKSAGQLLREFDWVGLFMFIAGCTLFIVGVNWGGTLYPWTSATTLSPIIIGLLTLVGLALYEAYAPLKEPLFPPRLFRAMRHFTVPMLVMAIGGMQYYSNATLWPRLSQLLYASDEISKGLYAEVLPLGSVIGGIVVAFSKKIGHQRWQVLGAVALQTACVGAMSTATLDNPVKSIILTFFISLCTSINLLNGMVLVGFGIVYQEDIGTAAGLAGTSRLLAGAIATAIFSNVTNNKYATTLPARIQENLSSFNLDSKTLTALAKAARLGTAAAYKAVPGITPAIQAASVLANKEAYLTGAHLSYQVALAFGLCGVIAAFFIPSVDSRKYTRKTVAVQQADRKALEEKKIHGSA</sequence>
<keyword evidence="10" id="KW-1185">Reference proteome</keyword>
<evidence type="ECO:0000256" key="7">
    <source>
        <dbReference type="SAM" id="Phobius"/>
    </source>
</evidence>
<feature type="transmembrane region" description="Helical" evidence="7">
    <location>
        <begin position="326"/>
        <end position="344"/>
    </location>
</feature>
<keyword evidence="3 7" id="KW-0812">Transmembrane</keyword>
<dbReference type="InterPro" id="IPR005829">
    <property type="entry name" value="Sugar_transporter_CS"/>
</dbReference>
<name>A0A6A6SRB6_9PLEO</name>
<dbReference type="InterPro" id="IPR020846">
    <property type="entry name" value="MFS_dom"/>
</dbReference>
<dbReference type="Gene3D" id="1.20.1250.20">
    <property type="entry name" value="MFS general substrate transporter like domains"/>
    <property type="match status" value="1"/>
</dbReference>
<evidence type="ECO:0000256" key="2">
    <source>
        <dbReference type="ARBA" id="ARBA00022448"/>
    </source>
</evidence>
<feature type="transmembrane region" description="Helical" evidence="7">
    <location>
        <begin position="58"/>
        <end position="82"/>
    </location>
</feature>
<feature type="transmembrane region" description="Helical" evidence="7">
    <location>
        <begin position="212"/>
        <end position="234"/>
    </location>
</feature>
<feature type="domain" description="Major facilitator superfamily (MFS) profile" evidence="8">
    <location>
        <begin position="58"/>
        <end position="525"/>
    </location>
</feature>
<evidence type="ECO:0000259" key="8">
    <source>
        <dbReference type="PROSITE" id="PS50850"/>
    </source>
</evidence>
<dbReference type="EMBL" id="MU004488">
    <property type="protein sequence ID" value="KAF2649537.1"/>
    <property type="molecule type" value="Genomic_DNA"/>
</dbReference>
<evidence type="ECO:0000313" key="9">
    <source>
        <dbReference type="EMBL" id="KAF2649537.1"/>
    </source>
</evidence>
<feature type="transmembrane region" description="Helical" evidence="7">
    <location>
        <begin position="182"/>
        <end position="206"/>
    </location>
</feature>
<organism evidence="9 10">
    <name type="scientific">Lophiostoma macrostomum CBS 122681</name>
    <dbReference type="NCBI Taxonomy" id="1314788"/>
    <lineage>
        <taxon>Eukaryota</taxon>
        <taxon>Fungi</taxon>
        <taxon>Dikarya</taxon>
        <taxon>Ascomycota</taxon>
        <taxon>Pezizomycotina</taxon>
        <taxon>Dothideomycetes</taxon>
        <taxon>Pleosporomycetidae</taxon>
        <taxon>Pleosporales</taxon>
        <taxon>Lophiostomataceae</taxon>
        <taxon>Lophiostoma</taxon>
    </lineage>
</organism>
<evidence type="ECO:0000313" key="10">
    <source>
        <dbReference type="Proteomes" id="UP000799324"/>
    </source>
</evidence>
<dbReference type="InterPro" id="IPR036259">
    <property type="entry name" value="MFS_trans_sf"/>
</dbReference>
<feature type="transmembrane region" description="Helical" evidence="7">
    <location>
        <begin position="419"/>
        <end position="447"/>
    </location>
</feature>
<gene>
    <name evidence="9" type="ORF">K491DRAFT_610568</name>
</gene>
<feature type="transmembrane region" description="Helical" evidence="7">
    <location>
        <begin position="364"/>
        <end position="383"/>
    </location>
</feature>
<dbReference type="PANTHER" id="PTHR23501:SF109">
    <property type="entry name" value="MAJOR FACILITATOR SUPERFAMILY (MFS) PROFILE DOMAIN-CONTAINING PROTEIN-RELATED"/>
    <property type="match status" value="1"/>
</dbReference>